<feature type="domain" description="Major facilitator superfamily (MFS) profile" evidence="8">
    <location>
        <begin position="5"/>
        <end position="391"/>
    </location>
</feature>
<feature type="transmembrane region" description="Helical" evidence="7">
    <location>
        <begin position="160"/>
        <end position="179"/>
    </location>
</feature>
<dbReference type="PANTHER" id="PTHR23514">
    <property type="entry name" value="BYPASS OF STOP CODON PROTEIN 6"/>
    <property type="match status" value="1"/>
</dbReference>
<dbReference type="OrthoDB" id="9795150at2"/>
<feature type="transmembrane region" description="Helical" evidence="7">
    <location>
        <begin position="307"/>
        <end position="328"/>
    </location>
</feature>
<evidence type="ECO:0000313" key="9">
    <source>
        <dbReference type="EMBL" id="KFI61166.1"/>
    </source>
</evidence>
<keyword evidence="10" id="KW-1185">Reference proteome</keyword>
<dbReference type="InterPro" id="IPR051788">
    <property type="entry name" value="MFS_Transporter"/>
</dbReference>
<feature type="transmembrane region" description="Helical" evidence="7">
    <location>
        <begin position="128"/>
        <end position="148"/>
    </location>
</feature>
<feature type="transmembrane region" description="Helical" evidence="7">
    <location>
        <begin position="340"/>
        <end position="360"/>
    </location>
</feature>
<feature type="transmembrane region" description="Helical" evidence="7">
    <location>
        <begin position="95"/>
        <end position="116"/>
    </location>
</feature>
<keyword evidence="5 7" id="KW-1133">Transmembrane helix</keyword>
<evidence type="ECO:0000256" key="7">
    <source>
        <dbReference type="SAM" id="Phobius"/>
    </source>
</evidence>
<feature type="transmembrane region" description="Helical" evidence="7">
    <location>
        <begin position="71"/>
        <end position="89"/>
    </location>
</feature>
<dbReference type="GO" id="GO:0022857">
    <property type="term" value="F:transmembrane transporter activity"/>
    <property type="evidence" value="ECO:0007669"/>
    <property type="project" value="InterPro"/>
</dbReference>
<proteinExistence type="inferred from homology"/>
<dbReference type="Gene3D" id="1.20.1250.20">
    <property type="entry name" value="MFS general substrate transporter like domains"/>
    <property type="match status" value="1"/>
</dbReference>
<evidence type="ECO:0000259" key="8">
    <source>
        <dbReference type="PROSITE" id="PS50850"/>
    </source>
</evidence>
<sequence>MANLLLAVIYLAFVSLGLPDAMLGAAWPTMYHDFGVPVSFAGGISMVISAGTIVSALLSDRLTLRFGAGRVTAVSVGLTAAALLGFSFAPNYWTLIVLAVPYGLGAGGVDAALNNYVAVHYTSRHMSWLHAMWGVGASVGPYVMGFALGQGQGWSWGYRYVAIVQIVLTALLLFSLPLWRNRSGERQPAEDTAGQQASDPVRKPMGLRGVLAIPGAKEILVMFFCYCAVEQTAMLWSSSYMVLGCGIDKLTAASWASLFLIGVTAGRFLSGFMTMRFDDPTMIRIGQALVFAGIVAMLLPLPAHMNVIGGLMLIGLGCAPIYPCVIHSTPMYFGEDKSQAIVGVQMACAYIGTLLMPPLFGLIANHIDVRLFPWYLLVLLLLMVVMHERLRKLRG</sequence>
<evidence type="ECO:0000313" key="10">
    <source>
        <dbReference type="Proteomes" id="UP000029046"/>
    </source>
</evidence>
<comment type="caution">
    <text evidence="9">The sequence shown here is derived from an EMBL/GenBank/DDBJ whole genome shotgun (WGS) entry which is preliminary data.</text>
</comment>
<dbReference type="EMBL" id="JGYX01000002">
    <property type="protein sequence ID" value="KFI61166.1"/>
    <property type="molecule type" value="Genomic_DNA"/>
</dbReference>
<dbReference type="Pfam" id="PF07690">
    <property type="entry name" value="MFS_1"/>
    <property type="match status" value="1"/>
</dbReference>
<protein>
    <submittedName>
        <fullName evidence="9">Transporter, major facilitator family protein</fullName>
    </submittedName>
</protein>
<keyword evidence="4 7" id="KW-0812">Transmembrane</keyword>
<dbReference type="eggNOG" id="COG0738">
    <property type="taxonomic scope" value="Bacteria"/>
</dbReference>
<gene>
    <name evidence="9" type="ORF">BIGA_0598</name>
</gene>
<evidence type="ECO:0000256" key="3">
    <source>
        <dbReference type="ARBA" id="ARBA00022448"/>
    </source>
</evidence>
<evidence type="ECO:0000256" key="6">
    <source>
        <dbReference type="ARBA" id="ARBA00023136"/>
    </source>
</evidence>
<feature type="transmembrane region" description="Helical" evidence="7">
    <location>
        <begin position="34"/>
        <end position="59"/>
    </location>
</feature>
<dbReference type="RefSeq" id="WP_033506043.1">
    <property type="nucleotide sequence ID" value="NZ_JGYX01000002.1"/>
</dbReference>
<evidence type="ECO:0000256" key="2">
    <source>
        <dbReference type="ARBA" id="ARBA00008335"/>
    </source>
</evidence>
<accession>A0A087AQW6</accession>
<dbReference type="PANTHER" id="PTHR23514:SF3">
    <property type="entry name" value="BYPASS OF STOP CODON PROTEIN 6"/>
    <property type="match status" value="1"/>
</dbReference>
<organism evidence="9 10">
    <name type="scientific">Bifidobacterium pullorum subsp. gallinarum</name>
    <dbReference type="NCBI Taxonomy" id="78344"/>
    <lineage>
        <taxon>Bacteria</taxon>
        <taxon>Bacillati</taxon>
        <taxon>Actinomycetota</taxon>
        <taxon>Actinomycetes</taxon>
        <taxon>Bifidobacteriales</taxon>
        <taxon>Bifidobacteriaceae</taxon>
        <taxon>Bifidobacterium</taxon>
    </lineage>
</organism>
<dbReference type="GO" id="GO:0005886">
    <property type="term" value="C:plasma membrane"/>
    <property type="evidence" value="ECO:0007669"/>
    <property type="project" value="UniProtKB-SubCell"/>
</dbReference>
<keyword evidence="6 7" id="KW-0472">Membrane</keyword>
<comment type="subcellular location">
    <subcellularLocation>
        <location evidence="1">Cell membrane</location>
        <topology evidence="1">Multi-pass membrane protein</topology>
    </subcellularLocation>
</comment>
<comment type="similarity">
    <text evidence="2">Belongs to the major facilitator superfamily.</text>
</comment>
<dbReference type="InterPro" id="IPR036259">
    <property type="entry name" value="MFS_trans_sf"/>
</dbReference>
<dbReference type="PROSITE" id="PS50850">
    <property type="entry name" value="MFS"/>
    <property type="match status" value="1"/>
</dbReference>
<dbReference type="Proteomes" id="UP000029046">
    <property type="component" value="Unassembled WGS sequence"/>
</dbReference>
<reference evidence="9 10" key="1">
    <citation type="submission" date="2014-03" db="EMBL/GenBank/DDBJ databases">
        <title>Genomics of Bifidobacteria.</title>
        <authorList>
            <person name="Ventura M."/>
            <person name="Milani C."/>
            <person name="Lugli G.A."/>
        </authorList>
    </citation>
    <scope>NUCLEOTIDE SEQUENCE [LARGE SCALE GENOMIC DNA]</scope>
    <source>
        <strain evidence="9 10">LMG 11586</strain>
    </source>
</reference>
<evidence type="ECO:0000256" key="4">
    <source>
        <dbReference type="ARBA" id="ARBA00022692"/>
    </source>
</evidence>
<feature type="transmembrane region" description="Helical" evidence="7">
    <location>
        <begin position="372"/>
        <end position="390"/>
    </location>
</feature>
<keyword evidence="3" id="KW-0813">Transport</keyword>
<dbReference type="InterPro" id="IPR011701">
    <property type="entry name" value="MFS"/>
</dbReference>
<evidence type="ECO:0000256" key="5">
    <source>
        <dbReference type="ARBA" id="ARBA00022989"/>
    </source>
</evidence>
<dbReference type="InterPro" id="IPR020846">
    <property type="entry name" value="MFS_dom"/>
</dbReference>
<feature type="transmembrane region" description="Helical" evidence="7">
    <location>
        <begin position="250"/>
        <end position="269"/>
    </location>
</feature>
<dbReference type="AlphaFoldDB" id="A0A087AQW6"/>
<evidence type="ECO:0000256" key="1">
    <source>
        <dbReference type="ARBA" id="ARBA00004651"/>
    </source>
</evidence>
<dbReference type="SUPFAM" id="SSF103473">
    <property type="entry name" value="MFS general substrate transporter"/>
    <property type="match status" value="1"/>
</dbReference>
<feature type="transmembrane region" description="Helical" evidence="7">
    <location>
        <begin position="281"/>
        <end position="301"/>
    </location>
</feature>
<name>A0A087AQW6_9BIFI</name>